<dbReference type="PANTHER" id="PTHR43685">
    <property type="entry name" value="GLYCOSYLTRANSFERASE"/>
    <property type="match status" value="1"/>
</dbReference>
<dbReference type="AlphaFoldDB" id="A0A060UXN8"/>
<evidence type="ECO:0000259" key="1">
    <source>
        <dbReference type="Pfam" id="PF00535"/>
    </source>
</evidence>
<protein>
    <submittedName>
        <fullName evidence="3">Glycosyltransferase family 2</fullName>
    </submittedName>
</protein>
<reference evidence="3 4" key="3">
    <citation type="submission" date="2017-03" db="EMBL/GenBank/DDBJ databases">
        <authorList>
            <person name="Regsiter A."/>
            <person name="William W."/>
        </authorList>
    </citation>
    <scope>NUCLEOTIDE SEQUENCE [LARGE SCALE GENOMIC DNA]</scope>
    <source>
        <strain evidence="3">PRJEB5721</strain>
    </source>
</reference>
<proteinExistence type="predicted"/>
<dbReference type="InterPro" id="IPR050834">
    <property type="entry name" value="Glycosyltransf_2"/>
</dbReference>
<dbReference type="InterPro" id="IPR001173">
    <property type="entry name" value="Glyco_trans_2-like"/>
</dbReference>
<reference evidence="2" key="1">
    <citation type="submission" date="2014-03" db="EMBL/GenBank/DDBJ databases">
        <authorList>
            <person name="Genoscope - CEA"/>
        </authorList>
    </citation>
    <scope>NUCLEOTIDE SEQUENCE [LARGE SCALE GENOMIC DNA]</scope>
    <source>
        <strain evidence="2">CF27</strain>
    </source>
</reference>
<dbReference type="Proteomes" id="UP000193925">
    <property type="component" value="Chromosome AFERRI"/>
</dbReference>
<dbReference type="SUPFAM" id="SSF53448">
    <property type="entry name" value="Nucleotide-diphospho-sugar transferases"/>
    <property type="match status" value="1"/>
</dbReference>
<keyword evidence="4" id="KW-1185">Reference proteome</keyword>
<evidence type="ECO:0000313" key="2">
    <source>
        <dbReference type="EMBL" id="CDQ11284.1"/>
    </source>
</evidence>
<dbReference type="Gene3D" id="3.90.550.10">
    <property type="entry name" value="Spore Coat Polysaccharide Biosynthesis Protein SpsA, Chain A"/>
    <property type="match status" value="1"/>
</dbReference>
<evidence type="ECO:0000313" key="3">
    <source>
        <dbReference type="EMBL" id="SMH67644.1"/>
    </source>
</evidence>
<dbReference type="EMBL" id="LT841305">
    <property type="protein sequence ID" value="SMH67644.1"/>
    <property type="molecule type" value="Genomic_DNA"/>
</dbReference>
<dbReference type="RefSeq" id="WP_035194228.1">
    <property type="nucleotide sequence ID" value="NZ_CCCS020000049.1"/>
</dbReference>
<dbReference type="InterPro" id="IPR029044">
    <property type="entry name" value="Nucleotide-diphossugar_trans"/>
</dbReference>
<dbReference type="EMBL" id="CCCS020000049">
    <property type="protein sequence ID" value="CDQ11284.1"/>
    <property type="molecule type" value="Genomic_DNA"/>
</dbReference>
<sequence>MTSAQSEGSEQGPLVSVVLMAYKRIEYLRITMASILGQTLGDFELIVADNSNSPEIARMCTVFDDPRIHYIGREPSLSMVQNAKSGMKLAKGKYIANIHDDDVLDARFLETLIHPMEQDEKIGLVFCDCKIINADGVEDVAISDKNTKAYGREGLAEGMLTHRAGTVFDHEVLPPPSGRVFRAGSIDLDEIDERAGNAYDWWMGFLHCKSAFWCYYIPTRLMSYRVHADSASSCGSAKASESMVFIFSYFLTHQSFPEKNQIIKKKLALYSSNGAKLRLLVGENAEARVGLMKAFRLTGSMRCIMVYLFACLPSGLTRLTLKAMVHFRK</sequence>
<reference evidence="2" key="2">
    <citation type="submission" date="2014-07" db="EMBL/GenBank/DDBJ databases">
        <title>Initial genome analysis of the psychrotolerant acidophile Acidithiobacillus ferrivorans CF27: insights into iron and sulfur oxidation pathways and into biofilm formation.</title>
        <authorList>
            <person name="Talla E."/>
            <person name="Hedrich S."/>
            <person name="Mangenot S."/>
            <person name="Ji B."/>
            <person name="Johnson D.B."/>
            <person name="Barbe V."/>
            <person name="Bonnefoy V."/>
        </authorList>
    </citation>
    <scope>NUCLEOTIDE SEQUENCE [LARGE SCALE GENOMIC DNA]</scope>
    <source>
        <strain evidence="2">CF27</strain>
    </source>
</reference>
<dbReference type="Pfam" id="PF00535">
    <property type="entry name" value="Glycos_transf_2"/>
    <property type="match status" value="1"/>
</dbReference>
<evidence type="ECO:0000313" key="4">
    <source>
        <dbReference type="Proteomes" id="UP000193925"/>
    </source>
</evidence>
<organism evidence="2">
    <name type="scientific">Acidithiobacillus ferrivorans</name>
    <dbReference type="NCBI Taxonomy" id="160808"/>
    <lineage>
        <taxon>Bacteria</taxon>
        <taxon>Pseudomonadati</taxon>
        <taxon>Pseudomonadota</taxon>
        <taxon>Acidithiobacillia</taxon>
        <taxon>Acidithiobacillales</taxon>
        <taxon>Acidithiobacillaceae</taxon>
        <taxon>Acidithiobacillus</taxon>
    </lineage>
</organism>
<accession>A0A060UXN8</accession>
<gene>
    <name evidence="3" type="ORF">AFERRI_50846</name>
    <name evidence="2" type="ORF">AFERRI_530179</name>
</gene>
<dbReference type="PANTHER" id="PTHR43685:SF2">
    <property type="entry name" value="GLYCOSYLTRANSFERASE 2-LIKE DOMAIN-CONTAINING PROTEIN"/>
    <property type="match status" value="1"/>
</dbReference>
<feature type="domain" description="Glycosyltransferase 2-like" evidence="1">
    <location>
        <begin position="16"/>
        <end position="124"/>
    </location>
</feature>
<name>A0A060UXN8_9PROT</name>
<dbReference type="CDD" id="cd00761">
    <property type="entry name" value="Glyco_tranf_GTA_type"/>
    <property type="match status" value="1"/>
</dbReference>